<proteinExistence type="predicted"/>
<keyword evidence="2" id="KW-1185">Reference proteome</keyword>
<dbReference type="Proteomes" id="UP001221142">
    <property type="component" value="Unassembled WGS sequence"/>
</dbReference>
<evidence type="ECO:0000313" key="1">
    <source>
        <dbReference type="EMBL" id="KAJ7646812.1"/>
    </source>
</evidence>
<evidence type="ECO:0000313" key="2">
    <source>
        <dbReference type="Proteomes" id="UP001221142"/>
    </source>
</evidence>
<name>A0AAD7CEK7_9AGAR</name>
<protein>
    <submittedName>
        <fullName evidence="1">Uncharacterized protein</fullName>
    </submittedName>
</protein>
<organism evidence="1 2">
    <name type="scientific">Roridomyces roridus</name>
    <dbReference type="NCBI Taxonomy" id="1738132"/>
    <lineage>
        <taxon>Eukaryota</taxon>
        <taxon>Fungi</taxon>
        <taxon>Dikarya</taxon>
        <taxon>Basidiomycota</taxon>
        <taxon>Agaricomycotina</taxon>
        <taxon>Agaricomycetes</taxon>
        <taxon>Agaricomycetidae</taxon>
        <taxon>Agaricales</taxon>
        <taxon>Marasmiineae</taxon>
        <taxon>Mycenaceae</taxon>
        <taxon>Roridomyces</taxon>
    </lineage>
</organism>
<gene>
    <name evidence="1" type="ORF">FB45DRAFT_182214</name>
</gene>
<sequence length="127" mass="14699">MKDNNILMDASPLFVQEVNPWQPKFTRNLKRFARFRNRLRHPVKYYIIDFDLSGVHDPSKDPPRTLPGYGGTRGVPEFGQNDQLCDPFAVDVYCLGTRSLIAGYFTEVLTFPRVRSWCTDSLKSRRA</sequence>
<reference evidence="1" key="1">
    <citation type="submission" date="2023-03" db="EMBL/GenBank/DDBJ databases">
        <title>Massive genome expansion in bonnet fungi (Mycena s.s.) driven by repeated elements and novel gene families across ecological guilds.</title>
        <authorList>
            <consortium name="Lawrence Berkeley National Laboratory"/>
            <person name="Harder C.B."/>
            <person name="Miyauchi S."/>
            <person name="Viragh M."/>
            <person name="Kuo A."/>
            <person name="Thoen E."/>
            <person name="Andreopoulos B."/>
            <person name="Lu D."/>
            <person name="Skrede I."/>
            <person name="Drula E."/>
            <person name="Henrissat B."/>
            <person name="Morin E."/>
            <person name="Kohler A."/>
            <person name="Barry K."/>
            <person name="LaButti K."/>
            <person name="Morin E."/>
            <person name="Salamov A."/>
            <person name="Lipzen A."/>
            <person name="Mereny Z."/>
            <person name="Hegedus B."/>
            <person name="Baldrian P."/>
            <person name="Stursova M."/>
            <person name="Weitz H."/>
            <person name="Taylor A."/>
            <person name="Grigoriev I.V."/>
            <person name="Nagy L.G."/>
            <person name="Martin F."/>
            <person name="Kauserud H."/>
        </authorList>
    </citation>
    <scope>NUCLEOTIDE SEQUENCE</scope>
    <source>
        <strain evidence="1">9284</strain>
    </source>
</reference>
<comment type="caution">
    <text evidence="1">The sequence shown here is derived from an EMBL/GenBank/DDBJ whole genome shotgun (WGS) entry which is preliminary data.</text>
</comment>
<dbReference type="EMBL" id="JARKIF010000002">
    <property type="protein sequence ID" value="KAJ7646812.1"/>
    <property type="molecule type" value="Genomic_DNA"/>
</dbReference>
<dbReference type="AlphaFoldDB" id="A0AAD7CEK7"/>
<accession>A0AAD7CEK7</accession>